<comment type="similarity">
    <text evidence="3">Belongs to the class-V pyridoxal-phosphate-dependent aminotransferase family. SerC subfamily.</text>
</comment>
<gene>
    <name evidence="13" type="ORF">HNP73_004013</name>
</gene>
<sequence>MTDAPETATLAAPKPSLKPARPEFSSGPCAKRPGWTAEAVAARAFLGRSHRAAKPKAQLKDAIERTARVLGVPADYRVGIVPASDTGAFEMAMWSMLGARPVDMLVWESFGQGWATDATKQLKLDDCRIVSAGYGELPDLAQARKDADVCFTWNGTTSGARVANGDWIADDRTGLTLCDATSAAFAQDLPWDKLDVTTFSWQKAMGGEGAHGILILSPRAVERLETYTPPRPLPKIFRLTKGGKLIEGIFAGETINTPSMLCVADAIDALDWMEAIGGLDATRARADANFAAVQAWVDTTPWVENLVAAPAARSNTSVCLSIVDPAIAGLDEAAQRDFVKALTKLLEGEGVAYDIGGYRDAPPGLRIWCGTTVDTSDVKALLPWLDWAFATARA</sequence>
<comment type="caution">
    <text evidence="13">The sequence shown here is derived from an EMBL/GenBank/DDBJ whole genome shotgun (WGS) entry which is preliminary data.</text>
</comment>
<evidence type="ECO:0000256" key="10">
    <source>
        <dbReference type="ARBA" id="ARBA00023299"/>
    </source>
</evidence>
<comment type="pathway">
    <text evidence="2">Amino-acid biosynthesis; L-serine biosynthesis; L-serine from 3-phospho-D-glycerate: step 2/3.</text>
</comment>
<dbReference type="EC" id="2.6.1.52" evidence="4"/>
<feature type="region of interest" description="Disordered" evidence="12">
    <location>
        <begin position="1"/>
        <end position="29"/>
    </location>
</feature>
<keyword evidence="6 13" id="KW-0032">Aminotransferase</keyword>
<dbReference type="PANTHER" id="PTHR21152">
    <property type="entry name" value="AMINOTRANSFERASE CLASS V"/>
    <property type="match status" value="1"/>
</dbReference>
<dbReference type="InterPro" id="IPR015424">
    <property type="entry name" value="PyrdxlP-dep_Trfase"/>
</dbReference>
<keyword evidence="8 13" id="KW-0808">Transferase</keyword>
<proteinExistence type="inferred from homology"/>
<keyword evidence="10" id="KW-0718">Serine biosynthesis</keyword>
<dbReference type="Proteomes" id="UP000549457">
    <property type="component" value="Unassembled WGS sequence"/>
</dbReference>
<dbReference type="PIRSF" id="PIRSF000525">
    <property type="entry name" value="SerC"/>
    <property type="match status" value="1"/>
</dbReference>
<dbReference type="NCBIfam" id="NF002841">
    <property type="entry name" value="PRK03080.1-2"/>
    <property type="match status" value="1"/>
</dbReference>
<dbReference type="AlphaFoldDB" id="A0A840SYA9"/>
<protein>
    <recommendedName>
        <fullName evidence="4">phosphoserine transaminase</fullName>
        <ecNumber evidence="4">2.6.1.52</ecNumber>
    </recommendedName>
</protein>
<dbReference type="NCBIfam" id="TIGR01365">
    <property type="entry name" value="serC_2"/>
    <property type="match status" value="1"/>
</dbReference>
<dbReference type="CDD" id="cd01494">
    <property type="entry name" value="AAT_I"/>
    <property type="match status" value="1"/>
</dbReference>
<evidence type="ECO:0000256" key="6">
    <source>
        <dbReference type="ARBA" id="ARBA00022576"/>
    </source>
</evidence>
<keyword evidence="5" id="KW-0963">Cytoplasm</keyword>
<dbReference type="InterPro" id="IPR006271">
    <property type="entry name" value="Pser_aminoTfrase_methanosarc"/>
</dbReference>
<evidence type="ECO:0000256" key="11">
    <source>
        <dbReference type="ARBA" id="ARBA00049007"/>
    </source>
</evidence>
<dbReference type="RefSeq" id="WP_184154207.1">
    <property type="nucleotide sequence ID" value="NZ_JACHFM010000005.1"/>
</dbReference>
<evidence type="ECO:0000313" key="13">
    <source>
        <dbReference type="EMBL" id="MBB5224052.1"/>
    </source>
</evidence>
<evidence type="ECO:0000313" key="14">
    <source>
        <dbReference type="Proteomes" id="UP000549457"/>
    </source>
</evidence>
<evidence type="ECO:0000256" key="12">
    <source>
        <dbReference type="SAM" id="MobiDB-lite"/>
    </source>
</evidence>
<dbReference type="InterPro" id="IPR022278">
    <property type="entry name" value="Pser_aminoTfrase"/>
</dbReference>
<evidence type="ECO:0000256" key="3">
    <source>
        <dbReference type="ARBA" id="ARBA00006904"/>
    </source>
</evidence>
<name>A0A840SYA9_9RHOB</name>
<evidence type="ECO:0000256" key="4">
    <source>
        <dbReference type="ARBA" id="ARBA00013030"/>
    </source>
</evidence>
<dbReference type="GO" id="GO:0019265">
    <property type="term" value="P:glycine biosynthetic process, by transamination of glyoxylate"/>
    <property type="evidence" value="ECO:0007669"/>
    <property type="project" value="TreeGrafter"/>
</dbReference>
<accession>A0A840SYA9</accession>
<evidence type="ECO:0000256" key="9">
    <source>
        <dbReference type="ARBA" id="ARBA00022898"/>
    </source>
</evidence>
<dbReference type="EMBL" id="JACHFM010000005">
    <property type="protein sequence ID" value="MBB5224052.1"/>
    <property type="molecule type" value="Genomic_DNA"/>
</dbReference>
<evidence type="ECO:0000256" key="7">
    <source>
        <dbReference type="ARBA" id="ARBA00022605"/>
    </source>
</evidence>
<keyword evidence="9" id="KW-0663">Pyridoxal phosphate</keyword>
<dbReference type="GO" id="GO:0008453">
    <property type="term" value="F:alanine-glyoxylate transaminase activity"/>
    <property type="evidence" value="ECO:0007669"/>
    <property type="project" value="TreeGrafter"/>
</dbReference>
<dbReference type="SUPFAM" id="SSF53383">
    <property type="entry name" value="PLP-dependent transferases"/>
    <property type="match status" value="1"/>
</dbReference>
<evidence type="ECO:0000256" key="8">
    <source>
        <dbReference type="ARBA" id="ARBA00022679"/>
    </source>
</evidence>
<dbReference type="GO" id="GO:0004760">
    <property type="term" value="F:L-serine-pyruvate transaminase activity"/>
    <property type="evidence" value="ECO:0007669"/>
    <property type="project" value="TreeGrafter"/>
</dbReference>
<dbReference type="UniPathway" id="UPA00135">
    <property type="reaction ID" value="UER00197"/>
</dbReference>
<evidence type="ECO:0000256" key="1">
    <source>
        <dbReference type="ARBA" id="ARBA00001933"/>
    </source>
</evidence>
<organism evidence="13 14">
    <name type="scientific">Amaricoccus macauensis</name>
    <dbReference type="NCBI Taxonomy" id="57001"/>
    <lineage>
        <taxon>Bacteria</taxon>
        <taxon>Pseudomonadati</taxon>
        <taxon>Pseudomonadota</taxon>
        <taxon>Alphaproteobacteria</taxon>
        <taxon>Rhodobacterales</taxon>
        <taxon>Paracoccaceae</taxon>
        <taxon>Amaricoccus</taxon>
    </lineage>
</organism>
<comment type="cofactor">
    <cofactor evidence="1">
        <name>pyridoxal 5'-phosphate</name>
        <dbReference type="ChEBI" id="CHEBI:597326"/>
    </cofactor>
</comment>
<evidence type="ECO:0000256" key="5">
    <source>
        <dbReference type="ARBA" id="ARBA00022490"/>
    </source>
</evidence>
<dbReference type="PANTHER" id="PTHR21152:SF40">
    <property type="entry name" value="ALANINE--GLYOXYLATE AMINOTRANSFERASE"/>
    <property type="match status" value="1"/>
</dbReference>
<dbReference type="GO" id="GO:0004648">
    <property type="term" value="F:O-phospho-L-serine:2-oxoglutarate aminotransferase activity"/>
    <property type="evidence" value="ECO:0007669"/>
    <property type="project" value="UniProtKB-EC"/>
</dbReference>
<dbReference type="InterPro" id="IPR015421">
    <property type="entry name" value="PyrdxlP-dep_Trfase_major"/>
</dbReference>
<comment type="catalytic activity">
    <reaction evidence="11">
        <text>O-phospho-L-serine + 2-oxoglutarate = 3-phosphooxypyruvate + L-glutamate</text>
        <dbReference type="Rhea" id="RHEA:14329"/>
        <dbReference type="ChEBI" id="CHEBI:16810"/>
        <dbReference type="ChEBI" id="CHEBI:18110"/>
        <dbReference type="ChEBI" id="CHEBI:29985"/>
        <dbReference type="ChEBI" id="CHEBI:57524"/>
        <dbReference type="EC" id="2.6.1.52"/>
    </reaction>
</comment>
<dbReference type="InterPro" id="IPR015422">
    <property type="entry name" value="PyrdxlP-dep_Trfase_small"/>
</dbReference>
<dbReference type="Gene3D" id="3.40.640.10">
    <property type="entry name" value="Type I PLP-dependent aspartate aminotransferase-like (Major domain)"/>
    <property type="match status" value="1"/>
</dbReference>
<reference evidence="13 14" key="1">
    <citation type="submission" date="2020-08" db="EMBL/GenBank/DDBJ databases">
        <title>Genomic Encyclopedia of Type Strains, Phase IV (KMG-IV): sequencing the most valuable type-strain genomes for metagenomic binning, comparative biology and taxonomic classification.</title>
        <authorList>
            <person name="Goeker M."/>
        </authorList>
    </citation>
    <scope>NUCLEOTIDE SEQUENCE [LARGE SCALE GENOMIC DNA]</scope>
    <source>
        <strain evidence="13 14">DSM 101730</strain>
    </source>
</reference>
<keyword evidence="7" id="KW-0028">Amino-acid biosynthesis</keyword>
<evidence type="ECO:0000256" key="2">
    <source>
        <dbReference type="ARBA" id="ARBA00005099"/>
    </source>
</evidence>
<dbReference type="Gene3D" id="3.90.1150.10">
    <property type="entry name" value="Aspartate Aminotransferase, domain 1"/>
    <property type="match status" value="1"/>
</dbReference>
<keyword evidence="14" id="KW-1185">Reference proteome</keyword>
<dbReference type="GO" id="GO:0006564">
    <property type="term" value="P:L-serine biosynthetic process"/>
    <property type="evidence" value="ECO:0007669"/>
    <property type="project" value="UniProtKB-KW"/>
</dbReference>